<keyword evidence="2" id="KW-1185">Reference proteome</keyword>
<dbReference type="Proteomes" id="UP001341840">
    <property type="component" value="Unassembled WGS sequence"/>
</dbReference>
<accession>A0ABU6QWX1</accession>
<reference evidence="1 2" key="1">
    <citation type="journal article" date="2023" name="Plants (Basel)">
        <title>Bridging the Gap: Combining Genomics and Transcriptomics Approaches to Understand Stylosanthes scabra, an Orphan Legume from the Brazilian Caatinga.</title>
        <authorList>
            <person name="Ferreira-Neto J.R.C."/>
            <person name="da Silva M.D."/>
            <person name="Binneck E."/>
            <person name="de Melo N.F."/>
            <person name="da Silva R.H."/>
            <person name="de Melo A.L.T.M."/>
            <person name="Pandolfi V."/>
            <person name="Bustamante F.O."/>
            <person name="Brasileiro-Vidal A.C."/>
            <person name="Benko-Iseppon A.M."/>
        </authorList>
    </citation>
    <scope>NUCLEOTIDE SEQUENCE [LARGE SCALE GENOMIC DNA]</scope>
    <source>
        <tissue evidence="1">Leaves</tissue>
    </source>
</reference>
<protein>
    <recommendedName>
        <fullName evidence="3">Transposase MuDR plant domain-containing protein</fullName>
    </recommendedName>
</protein>
<proteinExistence type="predicted"/>
<evidence type="ECO:0000313" key="2">
    <source>
        <dbReference type="Proteomes" id="UP001341840"/>
    </source>
</evidence>
<sequence>MIMGGPSPSSTETQQYPTHLSTLNLEAGSGIGPIDGDSGTDKLDISEQGRVLLVLKNYRIRRGVEYMVLESYHEKYHGKCKEFGDGCNWLIRVTNRCKKGQLEVRRYNGSYTYLAIDISSDHR</sequence>
<comment type="caution">
    <text evidence="1">The sequence shown here is derived from an EMBL/GenBank/DDBJ whole genome shotgun (WGS) entry which is preliminary data.</text>
</comment>
<evidence type="ECO:0008006" key="3">
    <source>
        <dbReference type="Google" id="ProtNLM"/>
    </source>
</evidence>
<evidence type="ECO:0000313" key="1">
    <source>
        <dbReference type="EMBL" id="MED6116270.1"/>
    </source>
</evidence>
<organism evidence="1 2">
    <name type="scientific">Stylosanthes scabra</name>
    <dbReference type="NCBI Taxonomy" id="79078"/>
    <lineage>
        <taxon>Eukaryota</taxon>
        <taxon>Viridiplantae</taxon>
        <taxon>Streptophyta</taxon>
        <taxon>Embryophyta</taxon>
        <taxon>Tracheophyta</taxon>
        <taxon>Spermatophyta</taxon>
        <taxon>Magnoliopsida</taxon>
        <taxon>eudicotyledons</taxon>
        <taxon>Gunneridae</taxon>
        <taxon>Pentapetalae</taxon>
        <taxon>rosids</taxon>
        <taxon>fabids</taxon>
        <taxon>Fabales</taxon>
        <taxon>Fabaceae</taxon>
        <taxon>Papilionoideae</taxon>
        <taxon>50 kb inversion clade</taxon>
        <taxon>dalbergioids sensu lato</taxon>
        <taxon>Dalbergieae</taxon>
        <taxon>Pterocarpus clade</taxon>
        <taxon>Stylosanthes</taxon>
    </lineage>
</organism>
<name>A0ABU6QWX1_9FABA</name>
<dbReference type="EMBL" id="JASCZI010002541">
    <property type="protein sequence ID" value="MED6116270.1"/>
    <property type="molecule type" value="Genomic_DNA"/>
</dbReference>
<gene>
    <name evidence="1" type="ORF">PIB30_098600</name>
</gene>